<feature type="non-terminal residue" evidence="1">
    <location>
        <position position="1"/>
    </location>
</feature>
<proteinExistence type="predicted"/>
<reference evidence="1" key="1">
    <citation type="submission" date="2014-12" db="EMBL/GenBank/DDBJ databases">
        <title>Insight into the proteome of Arion vulgaris.</title>
        <authorList>
            <person name="Aradska J."/>
            <person name="Bulat T."/>
            <person name="Smidak R."/>
            <person name="Sarate P."/>
            <person name="Gangsoo J."/>
            <person name="Sialana F."/>
            <person name="Bilban M."/>
            <person name="Lubec G."/>
        </authorList>
    </citation>
    <scope>NUCLEOTIDE SEQUENCE</scope>
    <source>
        <tissue evidence="1">Skin</tissue>
    </source>
</reference>
<accession>A0A0B7A354</accession>
<evidence type="ECO:0000313" key="1">
    <source>
        <dbReference type="EMBL" id="CEK75253.1"/>
    </source>
</evidence>
<organism evidence="1">
    <name type="scientific">Arion vulgaris</name>
    <dbReference type="NCBI Taxonomy" id="1028688"/>
    <lineage>
        <taxon>Eukaryota</taxon>
        <taxon>Metazoa</taxon>
        <taxon>Spiralia</taxon>
        <taxon>Lophotrochozoa</taxon>
        <taxon>Mollusca</taxon>
        <taxon>Gastropoda</taxon>
        <taxon>Heterobranchia</taxon>
        <taxon>Euthyneura</taxon>
        <taxon>Panpulmonata</taxon>
        <taxon>Eupulmonata</taxon>
        <taxon>Stylommatophora</taxon>
        <taxon>Helicina</taxon>
        <taxon>Arionoidea</taxon>
        <taxon>Arionidae</taxon>
        <taxon>Arion</taxon>
    </lineage>
</organism>
<protein>
    <submittedName>
        <fullName evidence="1">Uncharacterized protein</fullName>
    </submittedName>
</protein>
<sequence>KRNQKLCCRANMKMQTQKERCDRLYCLFSVGTLTSSKVPYYGPSEKVSKQSRAKKT</sequence>
<name>A0A0B7A354_9EUPU</name>
<dbReference type="AlphaFoldDB" id="A0A0B7A354"/>
<dbReference type="EMBL" id="HACG01028388">
    <property type="protein sequence ID" value="CEK75253.1"/>
    <property type="molecule type" value="Transcribed_RNA"/>
</dbReference>
<gene>
    <name evidence="1" type="primary">ORF94673</name>
</gene>